<proteinExistence type="inferred from homology"/>
<dbReference type="InterPro" id="IPR052337">
    <property type="entry name" value="SAT4-like"/>
</dbReference>
<evidence type="ECO:0000256" key="2">
    <source>
        <dbReference type="ARBA" id="ARBA00022692"/>
    </source>
</evidence>
<dbReference type="PANTHER" id="PTHR33048:SF146">
    <property type="entry name" value="INTEGRAL MEMBRANE PROTEIN"/>
    <property type="match status" value="1"/>
</dbReference>
<evidence type="ECO:0000256" key="1">
    <source>
        <dbReference type="ARBA" id="ARBA00004141"/>
    </source>
</evidence>
<dbReference type="PANTHER" id="PTHR33048">
    <property type="entry name" value="PTH11-LIKE INTEGRAL MEMBRANE PROTEIN (AFU_ORTHOLOGUE AFUA_5G11245)"/>
    <property type="match status" value="1"/>
</dbReference>
<accession>A0A146FPR7</accession>
<dbReference type="AlphaFoldDB" id="A0A146FPR7"/>
<feature type="domain" description="Rhodopsin" evidence="8">
    <location>
        <begin position="110"/>
        <end position="176"/>
    </location>
</feature>
<protein>
    <submittedName>
        <fullName evidence="9">Similar to An01g01420</fullName>
    </submittedName>
</protein>
<dbReference type="EMBL" id="BCWF01000021">
    <property type="protein sequence ID" value="GAT27618.1"/>
    <property type="molecule type" value="Genomic_DNA"/>
</dbReference>
<evidence type="ECO:0000313" key="10">
    <source>
        <dbReference type="Proteomes" id="UP000075230"/>
    </source>
</evidence>
<reference evidence="10" key="2">
    <citation type="submission" date="2016-02" db="EMBL/GenBank/DDBJ databases">
        <title>Genome sequencing of Aspergillus luchuensis NBRC 4314.</title>
        <authorList>
            <person name="Yamada O."/>
        </authorList>
    </citation>
    <scope>NUCLEOTIDE SEQUENCE [LARGE SCALE GENOMIC DNA]</scope>
    <source>
        <strain evidence="10">RIB 2604</strain>
    </source>
</reference>
<evidence type="ECO:0000256" key="7">
    <source>
        <dbReference type="SAM" id="Phobius"/>
    </source>
</evidence>
<feature type="transmembrane region" description="Helical" evidence="7">
    <location>
        <begin position="113"/>
        <end position="131"/>
    </location>
</feature>
<feature type="transmembrane region" description="Helical" evidence="7">
    <location>
        <begin position="29"/>
        <end position="52"/>
    </location>
</feature>
<keyword evidence="4 7" id="KW-0472">Membrane</keyword>
<evidence type="ECO:0000313" key="9">
    <source>
        <dbReference type="EMBL" id="GAT27618.1"/>
    </source>
</evidence>
<evidence type="ECO:0000259" key="8">
    <source>
        <dbReference type="Pfam" id="PF20684"/>
    </source>
</evidence>
<evidence type="ECO:0000256" key="4">
    <source>
        <dbReference type="ARBA" id="ARBA00023136"/>
    </source>
</evidence>
<comment type="caution">
    <text evidence="9">The sequence shown here is derived from an EMBL/GenBank/DDBJ whole genome shotgun (WGS) entry which is preliminary data.</text>
</comment>
<evidence type="ECO:0000256" key="5">
    <source>
        <dbReference type="ARBA" id="ARBA00038359"/>
    </source>
</evidence>
<dbReference type="VEuPathDB" id="FungiDB:ASPFODRAFT_278749"/>
<reference evidence="9 10" key="1">
    <citation type="journal article" date="2016" name="DNA Res.">
        <title>Genome sequence of Aspergillus luchuensis NBRC 4314.</title>
        <authorList>
            <person name="Yamada O."/>
            <person name="Machida M."/>
            <person name="Hosoyama A."/>
            <person name="Goto M."/>
            <person name="Takahashi T."/>
            <person name="Futagami T."/>
            <person name="Yamagata Y."/>
            <person name="Takeuchi M."/>
            <person name="Kobayashi T."/>
            <person name="Koike H."/>
            <person name="Abe K."/>
            <person name="Asai K."/>
            <person name="Arita M."/>
            <person name="Fujita N."/>
            <person name="Fukuda K."/>
            <person name="Higa K."/>
            <person name="Horikawa H."/>
            <person name="Ishikawa T."/>
            <person name="Jinno K."/>
            <person name="Kato Y."/>
            <person name="Kirimura K."/>
            <person name="Mizutani O."/>
            <person name="Nakasone K."/>
            <person name="Sano M."/>
            <person name="Shiraishi Y."/>
            <person name="Tsukahara M."/>
            <person name="Gomi K."/>
        </authorList>
    </citation>
    <scope>NUCLEOTIDE SEQUENCE [LARGE SCALE GENOMIC DNA]</scope>
    <source>
        <strain evidence="9 10">RIB 2604</strain>
    </source>
</reference>
<dbReference type="GO" id="GO:0016020">
    <property type="term" value="C:membrane"/>
    <property type="evidence" value="ECO:0007669"/>
    <property type="project" value="UniProtKB-SubCell"/>
</dbReference>
<dbReference type="Proteomes" id="UP000075230">
    <property type="component" value="Unassembled WGS sequence"/>
</dbReference>
<evidence type="ECO:0000256" key="3">
    <source>
        <dbReference type="ARBA" id="ARBA00022989"/>
    </source>
</evidence>
<gene>
    <name evidence="9" type="ORF">RIB2604_02113120</name>
</gene>
<keyword evidence="3 7" id="KW-1133">Transmembrane helix</keyword>
<sequence length="238" mass="26396">MIGLSSAVVIARFSLIFWKLRSLQVEDGCIMLSWACFLAMSIAYIIVTPVVYKIDAYTDGEIGPWATMLSDALFMIKVFFANTMLLWGSLWSVKLYFLFLYRRLLQDLPGQKISVAAVFALGTICVIMAVVRVIQIGTRANNDSTPSSSWLAFWGMIEAGIAVIVGCLPAFAIIYRRTKNPHRYRSSYVGMSSSVYVPQEDVALSELATRGENSGTRETGLKAFNTTPELPMELSGEE</sequence>
<keyword evidence="2 7" id="KW-0812">Transmembrane</keyword>
<feature type="transmembrane region" description="Helical" evidence="7">
    <location>
        <begin position="151"/>
        <end position="175"/>
    </location>
</feature>
<dbReference type="InterPro" id="IPR049326">
    <property type="entry name" value="Rhodopsin_dom_fungi"/>
</dbReference>
<feature type="region of interest" description="Disordered" evidence="6">
    <location>
        <begin position="212"/>
        <end position="238"/>
    </location>
</feature>
<comment type="subcellular location">
    <subcellularLocation>
        <location evidence="1">Membrane</location>
        <topology evidence="1">Multi-pass membrane protein</topology>
    </subcellularLocation>
</comment>
<comment type="similarity">
    <text evidence="5">Belongs to the SAT4 family.</text>
</comment>
<dbReference type="Pfam" id="PF20684">
    <property type="entry name" value="Fung_rhodopsin"/>
    <property type="match status" value="1"/>
</dbReference>
<feature type="transmembrane region" description="Helical" evidence="7">
    <location>
        <begin position="72"/>
        <end position="101"/>
    </location>
</feature>
<evidence type="ECO:0000256" key="6">
    <source>
        <dbReference type="SAM" id="MobiDB-lite"/>
    </source>
</evidence>
<name>A0A146FPR7_ASPKA</name>
<organism evidence="9 10">
    <name type="scientific">Aspergillus kawachii</name>
    <name type="common">White koji mold</name>
    <name type="synonym">Aspergillus awamori var. kawachi</name>
    <dbReference type="NCBI Taxonomy" id="1069201"/>
    <lineage>
        <taxon>Eukaryota</taxon>
        <taxon>Fungi</taxon>
        <taxon>Dikarya</taxon>
        <taxon>Ascomycota</taxon>
        <taxon>Pezizomycotina</taxon>
        <taxon>Eurotiomycetes</taxon>
        <taxon>Eurotiomycetidae</taxon>
        <taxon>Eurotiales</taxon>
        <taxon>Aspergillaceae</taxon>
        <taxon>Aspergillus</taxon>
        <taxon>Aspergillus subgen. Circumdati</taxon>
    </lineage>
</organism>